<reference evidence="1" key="1">
    <citation type="submission" date="2020-05" db="EMBL/GenBank/DDBJ databases">
        <title>Large-scale comparative analyses of tick genomes elucidate their genetic diversity and vector capacities.</title>
        <authorList>
            <person name="Jia N."/>
            <person name="Wang J."/>
            <person name="Shi W."/>
            <person name="Du L."/>
            <person name="Sun Y."/>
            <person name="Zhan W."/>
            <person name="Jiang J."/>
            <person name="Wang Q."/>
            <person name="Zhang B."/>
            <person name="Ji P."/>
            <person name="Sakyi L.B."/>
            <person name="Cui X."/>
            <person name="Yuan T."/>
            <person name="Jiang B."/>
            <person name="Yang W."/>
            <person name="Lam T.T.-Y."/>
            <person name="Chang Q."/>
            <person name="Ding S."/>
            <person name="Wang X."/>
            <person name="Zhu J."/>
            <person name="Ruan X."/>
            <person name="Zhao L."/>
            <person name="Wei J."/>
            <person name="Que T."/>
            <person name="Du C."/>
            <person name="Cheng J."/>
            <person name="Dai P."/>
            <person name="Han X."/>
            <person name="Huang E."/>
            <person name="Gao Y."/>
            <person name="Liu J."/>
            <person name="Shao H."/>
            <person name="Ye R."/>
            <person name="Li L."/>
            <person name="Wei W."/>
            <person name="Wang X."/>
            <person name="Wang C."/>
            <person name="Yang T."/>
            <person name="Huo Q."/>
            <person name="Li W."/>
            <person name="Guo W."/>
            <person name="Chen H."/>
            <person name="Zhou L."/>
            <person name="Ni X."/>
            <person name="Tian J."/>
            <person name="Zhou Y."/>
            <person name="Sheng Y."/>
            <person name="Liu T."/>
            <person name="Pan Y."/>
            <person name="Xia L."/>
            <person name="Li J."/>
            <person name="Zhao F."/>
            <person name="Cao W."/>
        </authorList>
    </citation>
    <scope>NUCLEOTIDE SEQUENCE</scope>
    <source>
        <strain evidence="1">Hyas-2018</strain>
    </source>
</reference>
<name>A0ACB7SQV9_HYAAI</name>
<gene>
    <name evidence="1" type="ORF">HPB50_025329</name>
</gene>
<dbReference type="Proteomes" id="UP000821845">
    <property type="component" value="Chromosome 3"/>
</dbReference>
<dbReference type="EMBL" id="CM023483">
    <property type="protein sequence ID" value="KAH6937060.1"/>
    <property type="molecule type" value="Genomic_DNA"/>
</dbReference>
<evidence type="ECO:0000313" key="1">
    <source>
        <dbReference type="EMBL" id="KAH6937060.1"/>
    </source>
</evidence>
<organism evidence="1 2">
    <name type="scientific">Hyalomma asiaticum</name>
    <name type="common">Tick</name>
    <dbReference type="NCBI Taxonomy" id="266040"/>
    <lineage>
        <taxon>Eukaryota</taxon>
        <taxon>Metazoa</taxon>
        <taxon>Ecdysozoa</taxon>
        <taxon>Arthropoda</taxon>
        <taxon>Chelicerata</taxon>
        <taxon>Arachnida</taxon>
        <taxon>Acari</taxon>
        <taxon>Parasitiformes</taxon>
        <taxon>Ixodida</taxon>
        <taxon>Ixodoidea</taxon>
        <taxon>Ixodidae</taxon>
        <taxon>Hyalomminae</taxon>
        <taxon>Hyalomma</taxon>
    </lineage>
</organism>
<evidence type="ECO:0000313" key="2">
    <source>
        <dbReference type="Proteomes" id="UP000821845"/>
    </source>
</evidence>
<proteinExistence type="predicted"/>
<keyword evidence="2" id="KW-1185">Reference proteome</keyword>
<sequence length="138" mass="15177">MELGSFAVYEGVYKGSDPIMIVSLNSVPDLGKPGSSDVTVKIAIRKNLKMYVFMPDYGPRPVVAPFKELVKKGHYYIPRFSTNFSVRNAQVLAVGTTTTSAFTSQLVRADSIQLVVFASLQPAWHTRNTAKAPMCNQC</sequence>
<comment type="caution">
    <text evidence="1">The sequence shown here is derived from an EMBL/GenBank/DDBJ whole genome shotgun (WGS) entry which is preliminary data.</text>
</comment>
<protein>
    <submittedName>
        <fullName evidence="1">Uncharacterized protein</fullName>
    </submittedName>
</protein>
<accession>A0ACB7SQV9</accession>